<dbReference type="InterPro" id="IPR036249">
    <property type="entry name" value="Thioredoxin-like_sf"/>
</dbReference>
<feature type="transmembrane region" description="Helical" evidence="6">
    <location>
        <begin position="385"/>
        <end position="406"/>
    </location>
</feature>
<feature type="transmembrane region" description="Helical" evidence="6">
    <location>
        <begin position="348"/>
        <end position="373"/>
    </location>
</feature>
<dbReference type="PANTHER" id="PTHR32234">
    <property type="entry name" value="THIOL:DISULFIDE INTERCHANGE PROTEIN DSBD"/>
    <property type="match status" value="1"/>
</dbReference>
<feature type="signal peptide" evidence="7">
    <location>
        <begin position="1"/>
        <end position="22"/>
    </location>
</feature>
<evidence type="ECO:0000256" key="2">
    <source>
        <dbReference type="ARBA" id="ARBA00022692"/>
    </source>
</evidence>
<dbReference type="RefSeq" id="WP_085936946.1">
    <property type="nucleotide sequence ID" value="NZ_FUWJ01000010.1"/>
</dbReference>
<feature type="transmembrane region" description="Helical" evidence="6">
    <location>
        <begin position="503"/>
        <end position="521"/>
    </location>
</feature>
<keyword evidence="5 6" id="KW-0472">Membrane</keyword>
<reference evidence="11" key="1">
    <citation type="submission" date="2017-02" db="EMBL/GenBank/DDBJ databases">
        <authorList>
            <person name="Varghese N."/>
            <person name="Submissions S."/>
        </authorList>
    </citation>
    <scope>NUCLEOTIDE SEQUENCE [LARGE SCALE GENOMIC DNA]</scope>
    <source>
        <strain evidence="11">ATCC 27094</strain>
    </source>
</reference>
<dbReference type="OrthoDB" id="9811036at2"/>
<evidence type="ECO:0000256" key="5">
    <source>
        <dbReference type="ARBA" id="ARBA00023136"/>
    </source>
</evidence>
<keyword evidence="11" id="KW-1185">Reference proteome</keyword>
<name>A0A1T4SVU6_9HYPH</name>
<evidence type="ECO:0000256" key="4">
    <source>
        <dbReference type="ARBA" id="ARBA00022989"/>
    </source>
</evidence>
<dbReference type="InterPro" id="IPR035671">
    <property type="entry name" value="DsbD_gamma"/>
</dbReference>
<accession>A0A1T4SVU6</accession>
<evidence type="ECO:0000259" key="8">
    <source>
        <dbReference type="Pfam" id="PF02683"/>
    </source>
</evidence>
<dbReference type="InterPro" id="IPR003834">
    <property type="entry name" value="Cyt_c_assmbl_TM_dom"/>
</dbReference>
<feature type="transmembrane region" description="Helical" evidence="6">
    <location>
        <begin position="302"/>
        <end position="327"/>
    </location>
</feature>
<feature type="transmembrane region" description="Helical" evidence="6">
    <location>
        <begin position="427"/>
        <end position="455"/>
    </location>
</feature>
<organism evidence="10 11">
    <name type="scientific">Enhydrobacter aerosaccus</name>
    <dbReference type="NCBI Taxonomy" id="225324"/>
    <lineage>
        <taxon>Bacteria</taxon>
        <taxon>Pseudomonadati</taxon>
        <taxon>Pseudomonadota</taxon>
        <taxon>Alphaproteobacteria</taxon>
        <taxon>Hyphomicrobiales</taxon>
        <taxon>Enhydrobacter</taxon>
    </lineage>
</organism>
<dbReference type="EMBL" id="FUWJ01000010">
    <property type="protein sequence ID" value="SKA32307.1"/>
    <property type="molecule type" value="Genomic_DNA"/>
</dbReference>
<dbReference type="PANTHER" id="PTHR32234:SF3">
    <property type="entry name" value="SUPPRESSION OF COPPER SENSITIVITY PROTEIN"/>
    <property type="match status" value="1"/>
</dbReference>
<feature type="domain" description="Cytochrome C biogenesis protein transmembrane" evidence="8">
    <location>
        <begin position="303"/>
        <end position="516"/>
    </location>
</feature>
<dbReference type="GO" id="GO:0017004">
    <property type="term" value="P:cytochrome complex assembly"/>
    <property type="evidence" value="ECO:0007669"/>
    <property type="project" value="UniProtKB-KW"/>
</dbReference>
<dbReference type="STRING" id="225324.SAMN02745126_05212"/>
<dbReference type="GO" id="GO:0015035">
    <property type="term" value="F:protein-disulfide reductase activity"/>
    <property type="evidence" value="ECO:0007669"/>
    <property type="project" value="TreeGrafter"/>
</dbReference>
<dbReference type="Pfam" id="PF13899">
    <property type="entry name" value="Thioredoxin_7"/>
    <property type="match status" value="1"/>
</dbReference>
<keyword evidence="3" id="KW-0201">Cytochrome c-type biogenesis</keyword>
<feature type="transmembrane region" description="Helical" evidence="6">
    <location>
        <begin position="461"/>
        <end position="482"/>
    </location>
</feature>
<keyword evidence="7" id="KW-0732">Signal</keyword>
<dbReference type="GO" id="GO:0045454">
    <property type="term" value="P:cell redox homeostasis"/>
    <property type="evidence" value="ECO:0007669"/>
    <property type="project" value="TreeGrafter"/>
</dbReference>
<comment type="subcellular location">
    <subcellularLocation>
        <location evidence="1">Membrane</location>
        <topology evidence="1">Multi-pass membrane protein</topology>
    </subcellularLocation>
</comment>
<keyword evidence="4 6" id="KW-1133">Transmembrane helix</keyword>
<dbReference type="Pfam" id="PF02683">
    <property type="entry name" value="DsbD_TM"/>
    <property type="match status" value="1"/>
</dbReference>
<dbReference type="Pfam" id="PF11412">
    <property type="entry name" value="DsbD_N"/>
    <property type="match status" value="1"/>
</dbReference>
<evidence type="ECO:0000256" key="3">
    <source>
        <dbReference type="ARBA" id="ARBA00022748"/>
    </source>
</evidence>
<dbReference type="AlphaFoldDB" id="A0A1T4SVU6"/>
<feature type="chain" id="PRO_5012165250" evidence="7">
    <location>
        <begin position="23"/>
        <end position="709"/>
    </location>
</feature>
<sequence>MSTMSRVLALLLSLLLALPAFAQSVVKTDNVRAELISDVAQAQPGQSFWVALRQTIRPHWHTYWKNPGDAGQATDISWTLPEGVTAGPIVWPTPSRIDVSGIINYGFEGDILLLTKITLPANFAGSTLALAADANWLVCDDVCIPEEGKFSLTLPVGTAATAANAATLALFDQARRKVPTESPWPARFGVAASGDPTLIVEAKGLKPETIRDVYFFPAEWGAVANMAKQTAKVTADGIRIPLKKGDAKAAAPQQIAGVLALTEKTADGEHRQAFDVVAKLDPSFVPQAAASAGTVEGETLSLWQALAFALLGGLILNLMPCVFPVLAMKAAAFVDLVGHSRGEIRRDGVAYTAGVLVSFAAMATVVVALRSSLGDVSWGFQFQSPIFSLLIAYLFFIVGLNLSGLFEIGGRFAGLGQELAGRHGMTGAFFTGVLAVVVATPCTAPFMAAALGFALSQPAPQTVAVLLAMGLGLALPYLALAMTPALQRLLPKPGSWMVRLRQLLAFPMYASAVWMVWVLTQQTGADGVLYALGGMILIAFAIWLLRIGAPASPTRWARRALAALAVLLAFAAALKVEERPATAATTAGGPSSAVSFDGWTPFSRARVDEAVAAGKPVFVDFTAAWCITCLVNERVALETSATRRAFDQTGTVKLKGDWTNRDPEITAMLKQMGRAGVPLYLYWAPGASRPKILPQILTEASVVSDLTSR</sequence>
<protein>
    <submittedName>
        <fullName evidence="10">Thiol:disulfide interchange protein DsbD</fullName>
    </submittedName>
</protein>
<feature type="transmembrane region" description="Helical" evidence="6">
    <location>
        <begin position="527"/>
        <end position="545"/>
    </location>
</feature>
<gene>
    <name evidence="10" type="ORF">SAMN02745126_05212</name>
</gene>
<proteinExistence type="predicted"/>
<dbReference type="Proteomes" id="UP000190092">
    <property type="component" value="Unassembled WGS sequence"/>
</dbReference>
<feature type="domain" description="Thiol:disulfide interchange protein DsbD N-terminal" evidence="9">
    <location>
        <begin position="41"/>
        <end position="154"/>
    </location>
</feature>
<dbReference type="InterPro" id="IPR028250">
    <property type="entry name" value="DsbDN"/>
</dbReference>
<evidence type="ECO:0000259" key="9">
    <source>
        <dbReference type="Pfam" id="PF11412"/>
    </source>
</evidence>
<dbReference type="GO" id="GO:0016020">
    <property type="term" value="C:membrane"/>
    <property type="evidence" value="ECO:0007669"/>
    <property type="project" value="UniProtKB-SubCell"/>
</dbReference>
<dbReference type="CDD" id="cd02953">
    <property type="entry name" value="DsbDgamma"/>
    <property type="match status" value="1"/>
</dbReference>
<evidence type="ECO:0000256" key="6">
    <source>
        <dbReference type="SAM" id="Phobius"/>
    </source>
</evidence>
<keyword evidence="2 6" id="KW-0812">Transmembrane</keyword>
<evidence type="ECO:0000256" key="7">
    <source>
        <dbReference type="SAM" id="SignalP"/>
    </source>
</evidence>
<dbReference type="SUPFAM" id="SSF52833">
    <property type="entry name" value="Thioredoxin-like"/>
    <property type="match status" value="1"/>
</dbReference>
<evidence type="ECO:0000256" key="1">
    <source>
        <dbReference type="ARBA" id="ARBA00004141"/>
    </source>
</evidence>
<evidence type="ECO:0000313" key="10">
    <source>
        <dbReference type="EMBL" id="SKA32307.1"/>
    </source>
</evidence>
<evidence type="ECO:0000313" key="11">
    <source>
        <dbReference type="Proteomes" id="UP000190092"/>
    </source>
</evidence>
<dbReference type="Gene3D" id="3.40.30.10">
    <property type="entry name" value="Glutaredoxin"/>
    <property type="match status" value="1"/>
</dbReference>